<accession>A0A2M7DM77</accession>
<dbReference type="InterPro" id="IPR000305">
    <property type="entry name" value="GIY-YIG_endonuc"/>
</dbReference>
<dbReference type="PROSITE" id="PS50164">
    <property type="entry name" value="GIY_YIG"/>
    <property type="match status" value="1"/>
</dbReference>
<evidence type="ECO:0000259" key="1">
    <source>
        <dbReference type="PROSITE" id="PS50164"/>
    </source>
</evidence>
<evidence type="ECO:0000313" key="3">
    <source>
        <dbReference type="Proteomes" id="UP000228896"/>
    </source>
</evidence>
<gene>
    <name evidence="2" type="ORF">COS18_03835</name>
</gene>
<dbReference type="EMBL" id="PETS01000101">
    <property type="protein sequence ID" value="PIV50873.1"/>
    <property type="molecule type" value="Genomic_DNA"/>
</dbReference>
<dbReference type="Pfam" id="PF01541">
    <property type="entry name" value="GIY-YIG"/>
    <property type="match status" value="1"/>
</dbReference>
<dbReference type="AlphaFoldDB" id="A0A2M7DM77"/>
<name>A0A2M7DM77_9BACT</name>
<dbReference type="Gene3D" id="3.40.1440.10">
    <property type="entry name" value="GIY-YIG endonuclease"/>
    <property type="match status" value="1"/>
</dbReference>
<comment type="caution">
    <text evidence="2">The sequence shown here is derived from an EMBL/GenBank/DDBJ whole genome shotgun (WGS) entry which is preliminary data.</text>
</comment>
<sequence length="74" mass="8770">MFILCSDNNYYIGITINIHKRILEYNNSNSFSTKYRLPVKLKWIGLFLSKEKAVKFEKYLKTGSGNAFFRKRLV</sequence>
<reference evidence="3" key="1">
    <citation type="submission" date="2017-09" db="EMBL/GenBank/DDBJ databases">
        <title>Depth-based differentiation of microbial function through sediment-hosted aquifers and enrichment of novel symbionts in the deep terrestrial subsurface.</title>
        <authorList>
            <person name="Probst A.J."/>
            <person name="Ladd B."/>
            <person name="Jarett J.K."/>
            <person name="Geller-Mcgrath D.E."/>
            <person name="Sieber C.M.K."/>
            <person name="Emerson J.B."/>
            <person name="Anantharaman K."/>
            <person name="Thomas B.C."/>
            <person name="Malmstrom R."/>
            <person name="Stieglmeier M."/>
            <person name="Klingl A."/>
            <person name="Woyke T."/>
            <person name="Ryan C.M."/>
            <person name="Banfield J.F."/>
        </authorList>
    </citation>
    <scope>NUCLEOTIDE SEQUENCE [LARGE SCALE GENOMIC DNA]</scope>
</reference>
<organism evidence="2 3">
    <name type="scientific">Candidatus Falkowbacteria bacterium CG02_land_8_20_14_3_00_36_14</name>
    <dbReference type="NCBI Taxonomy" id="1974560"/>
    <lineage>
        <taxon>Bacteria</taxon>
        <taxon>Candidatus Falkowiibacteriota</taxon>
    </lineage>
</organism>
<evidence type="ECO:0000313" key="2">
    <source>
        <dbReference type="EMBL" id="PIV50873.1"/>
    </source>
</evidence>
<feature type="domain" description="GIY-YIG" evidence="1">
    <location>
        <begin position="1"/>
        <end position="74"/>
    </location>
</feature>
<proteinExistence type="predicted"/>
<protein>
    <recommendedName>
        <fullName evidence="1">GIY-YIG domain-containing protein</fullName>
    </recommendedName>
</protein>
<dbReference type="SUPFAM" id="SSF82771">
    <property type="entry name" value="GIY-YIG endonuclease"/>
    <property type="match status" value="1"/>
</dbReference>
<dbReference type="InterPro" id="IPR035901">
    <property type="entry name" value="GIY-YIG_endonuc_sf"/>
</dbReference>
<dbReference type="Proteomes" id="UP000228896">
    <property type="component" value="Unassembled WGS sequence"/>
</dbReference>